<dbReference type="Pfam" id="PF00702">
    <property type="entry name" value="Hydrolase"/>
    <property type="match status" value="1"/>
</dbReference>
<dbReference type="PANTHER" id="PTHR43611:SF3">
    <property type="entry name" value="FLAVIN MONONUCLEOTIDE HYDROLASE 1, CHLOROPLATIC"/>
    <property type="match status" value="1"/>
</dbReference>
<dbReference type="EMBL" id="JBEWLZ010000018">
    <property type="protein sequence ID" value="MET1491984.1"/>
    <property type="molecule type" value="Genomic_DNA"/>
</dbReference>
<dbReference type="SUPFAM" id="SSF56784">
    <property type="entry name" value="HAD-like"/>
    <property type="match status" value="1"/>
</dbReference>
<dbReference type="Proteomes" id="UP001548590">
    <property type="component" value="Unassembled WGS sequence"/>
</dbReference>
<dbReference type="CDD" id="cd02603">
    <property type="entry name" value="HAD_sEH-N_like"/>
    <property type="match status" value="1"/>
</dbReference>
<comment type="caution">
    <text evidence="1">The sequence shown here is derived from an EMBL/GenBank/DDBJ whole genome shotgun (WGS) entry which is preliminary data.</text>
</comment>
<keyword evidence="2" id="KW-1185">Reference proteome</keyword>
<proteinExistence type="predicted"/>
<accession>A0ABV2CVN4</accession>
<dbReference type="SFLD" id="SFLDG01129">
    <property type="entry name" value="C1.5:_HAD__Beta-PGM__Phosphata"/>
    <property type="match status" value="1"/>
</dbReference>
<reference evidence="1 2" key="1">
    <citation type="submission" date="2024-07" db="EMBL/GenBank/DDBJ databases">
        <title>Uliginosibacterium paludis KCTC:42655.</title>
        <authorList>
            <person name="Kim M.K."/>
        </authorList>
    </citation>
    <scope>NUCLEOTIDE SEQUENCE [LARGE SCALE GENOMIC DNA]</scope>
    <source>
        <strain evidence="1 2">KCTC 42655</strain>
    </source>
</reference>
<dbReference type="PANTHER" id="PTHR43611">
    <property type="entry name" value="ALPHA-D-GLUCOSE 1-PHOSPHATE PHOSPHATASE"/>
    <property type="match status" value="1"/>
</dbReference>
<sequence>MMQKLSVVLFDIGGVLVELDGVPCMARLLGRDAHSEALHALWSASPVVFAHETGKIDARTFATELVAEMALPVSPEIFLQEFCRWPVGLLPGALALLDEIPDRFCVAALSNTSAAHWARIQAMGLPERFDQTWLSHLIGEMKPAPGAFLAALEGMGFPAQEVLFLDDSLRNVEAAAALGMRAHQVTSPAEARQVLLRYDVLTELV</sequence>
<protein>
    <submittedName>
        <fullName evidence="1">HAD family phosphatase</fullName>
    </submittedName>
</protein>
<dbReference type="InterPro" id="IPR036412">
    <property type="entry name" value="HAD-like_sf"/>
</dbReference>
<name>A0ABV2CVN4_9RHOO</name>
<dbReference type="RefSeq" id="WP_345930194.1">
    <property type="nucleotide sequence ID" value="NZ_JBDIVF010000015.1"/>
</dbReference>
<evidence type="ECO:0000313" key="1">
    <source>
        <dbReference type="EMBL" id="MET1491984.1"/>
    </source>
</evidence>
<evidence type="ECO:0000313" key="2">
    <source>
        <dbReference type="Proteomes" id="UP001548590"/>
    </source>
</evidence>
<dbReference type="SFLD" id="SFLDS00003">
    <property type="entry name" value="Haloacid_Dehalogenase"/>
    <property type="match status" value="1"/>
</dbReference>
<dbReference type="InterPro" id="IPR023214">
    <property type="entry name" value="HAD_sf"/>
</dbReference>
<dbReference type="InterPro" id="IPR023198">
    <property type="entry name" value="PGP-like_dom2"/>
</dbReference>
<gene>
    <name evidence="1" type="ORF">ABVT11_19245</name>
</gene>
<dbReference type="InterPro" id="IPR006439">
    <property type="entry name" value="HAD-SF_hydro_IA"/>
</dbReference>
<organism evidence="1 2">
    <name type="scientific">Uliginosibacterium paludis</name>
    <dbReference type="NCBI Taxonomy" id="1615952"/>
    <lineage>
        <taxon>Bacteria</taxon>
        <taxon>Pseudomonadati</taxon>
        <taxon>Pseudomonadota</taxon>
        <taxon>Betaproteobacteria</taxon>
        <taxon>Rhodocyclales</taxon>
        <taxon>Zoogloeaceae</taxon>
        <taxon>Uliginosibacterium</taxon>
    </lineage>
</organism>
<dbReference type="NCBIfam" id="TIGR01509">
    <property type="entry name" value="HAD-SF-IA-v3"/>
    <property type="match status" value="1"/>
</dbReference>
<dbReference type="Gene3D" id="3.40.50.1000">
    <property type="entry name" value="HAD superfamily/HAD-like"/>
    <property type="match status" value="1"/>
</dbReference>
<dbReference type="Gene3D" id="1.10.150.240">
    <property type="entry name" value="Putative phosphatase, domain 2"/>
    <property type="match status" value="1"/>
</dbReference>